<proteinExistence type="predicted"/>
<gene>
    <name evidence="1" type="ORF">HYPSUDRAFT_148769</name>
</gene>
<reference evidence="2" key="1">
    <citation type="submission" date="2014-04" db="EMBL/GenBank/DDBJ databases">
        <title>Evolutionary Origins and Diversification of the Mycorrhizal Mutualists.</title>
        <authorList>
            <consortium name="DOE Joint Genome Institute"/>
            <consortium name="Mycorrhizal Genomics Consortium"/>
            <person name="Kohler A."/>
            <person name="Kuo A."/>
            <person name="Nagy L.G."/>
            <person name="Floudas D."/>
            <person name="Copeland A."/>
            <person name="Barry K.W."/>
            <person name="Cichocki N."/>
            <person name="Veneault-Fourrey C."/>
            <person name="LaButti K."/>
            <person name="Lindquist E.A."/>
            <person name="Lipzen A."/>
            <person name="Lundell T."/>
            <person name="Morin E."/>
            <person name="Murat C."/>
            <person name="Riley R."/>
            <person name="Ohm R."/>
            <person name="Sun H."/>
            <person name="Tunlid A."/>
            <person name="Henrissat B."/>
            <person name="Grigoriev I.V."/>
            <person name="Hibbett D.S."/>
            <person name="Martin F."/>
        </authorList>
    </citation>
    <scope>NUCLEOTIDE SEQUENCE [LARGE SCALE GENOMIC DNA]</scope>
    <source>
        <strain evidence="2">FD-334 SS-4</strain>
    </source>
</reference>
<protein>
    <submittedName>
        <fullName evidence="1">Uncharacterized protein</fullName>
    </submittedName>
</protein>
<evidence type="ECO:0000313" key="2">
    <source>
        <dbReference type="Proteomes" id="UP000054270"/>
    </source>
</evidence>
<name>A0A0D2P5J9_HYPSF</name>
<sequence length="149" mass="17572">MWDDMSPFWKGYSYLVIKGCAIPIIYWKSVYMSKGGDWRKVDQWKYLKSQYCDYKLIVQAMRRPSPEAFEAAFTVNRKLLSYSIILKCLHQARRAEDSRLAQLARDEYGPEFDALFGYKRGNMWVVKCKAGDIAKQYCKEKGIAYLYEI</sequence>
<organism evidence="1 2">
    <name type="scientific">Hypholoma sublateritium (strain FD-334 SS-4)</name>
    <dbReference type="NCBI Taxonomy" id="945553"/>
    <lineage>
        <taxon>Eukaryota</taxon>
        <taxon>Fungi</taxon>
        <taxon>Dikarya</taxon>
        <taxon>Basidiomycota</taxon>
        <taxon>Agaricomycotina</taxon>
        <taxon>Agaricomycetes</taxon>
        <taxon>Agaricomycetidae</taxon>
        <taxon>Agaricales</taxon>
        <taxon>Agaricineae</taxon>
        <taxon>Strophariaceae</taxon>
        <taxon>Hypholoma</taxon>
    </lineage>
</organism>
<dbReference type="Proteomes" id="UP000054270">
    <property type="component" value="Unassembled WGS sequence"/>
</dbReference>
<dbReference type="OrthoDB" id="3210866at2759"/>
<evidence type="ECO:0000313" key="1">
    <source>
        <dbReference type="EMBL" id="KJA15680.1"/>
    </source>
</evidence>
<dbReference type="AlphaFoldDB" id="A0A0D2P5J9"/>
<dbReference type="EMBL" id="KN817638">
    <property type="protein sequence ID" value="KJA15680.1"/>
    <property type="molecule type" value="Genomic_DNA"/>
</dbReference>
<accession>A0A0D2P5J9</accession>
<keyword evidence="2" id="KW-1185">Reference proteome</keyword>